<dbReference type="EMBL" id="LSMT01000256">
    <property type="protein sequence ID" value="PFX21972.1"/>
    <property type="molecule type" value="Genomic_DNA"/>
</dbReference>
<protein>
    <submittedName>
        <fullName evidence="1">Uncharacterized protein</fullName>
    </submittedName>
</protein>
<evidence type="ECO:0000313" key="2">
    <source>
        <dbReference type="Proteomes" id="UP000225706"/>
    </source>
</evidence>
<proteinExistence type="predicted"/>
<name>A0A2B4S0D9_STYPI</name>
<dbReference type="AlphaFoldDB" id="A0A2B4S0D9"/>
<sequence>MLHSDDGARPQRRSALVARELSRLNVDIAALREVHFAEEVSVVEPGEGYTLFWSGRGKEEQRQSGVGFMMKNAIANKLHTLPVGHSDRIMSLRLPIQGDHFVMFVSVYRLTLQADLGGNAQCRLLHRPQACPHQSCLHVQAITQGERPTDQETPSEQTPKPEFVTKLAEKLLHPPNPGPNSQWQNLKNCTPRDCSSCHNLLLSKPDDSATKAAYRAAYSAVQARLRASQNDWWIALAERT</sequence>
<organism evidence="1 2">
    <name type="scientific">Stylophora pistillata</name>
    <name type="common">Smooth cauliflower coral</name>
    <dbReference type="NCBI Taxonomy" id="50429"/>
    <lineage>
        <taxon>Eukaryota</taxon>
        <taxon>Metazoa</taxon>
        <taxon>Cnidaria</taxon>
        <taxon>Anthozoa</taxon>
        <taxon>Hexacorallia</taxon>
        <taxon>Scleractinia</taxon>
        <taxon>Astrocoeniina</taxon>
        <taxon>Pocilloporidae</taxon>
        <taxon>Stylophora</taxon>
    </lineage>
</organism>
<dbReference type="Proteomes" id="UP000225706">
    <property type="component" value="Unassembled WGS sequence"/>
</dbReference>
<accession>A0A2B4S0D9</accession>
<keyword evidence="2" id="KW-1185">Reference proteome</keyword>
<reference evidence="2" key="1">
    <citation type="journal article" date="2017" name="bioRxiv">
        <title>Comparative analysis of the genomes of Stylophora pistillata and Acropora digitifera provides evidence for extensive differences between species of corals.</title>
        <authorList>
            <person name="Voolstra C.R."/>
            <person name="Li Y."/>
            <person name="Liew Y.J."/>
            <person name="Baumgarten S."/>
            <person name="Zoccola D."/>
            <person name="Flot J.-F."/>
            <person name="Tambutte S."/>
            <person name="Allemand D."/>
            <person name="Aranda M."/>
        </authorList>
    </citation>
    <scope>NUCLEOTIDE SEQUENCE [LARGE SCALE GENOMIC DNA]</scope>
</reference>
<dbReference type="OrthoDB" id="5977725at2759"/>
<dbReference type="InterPro" id="IPR036691">
    <property type="entry name" value="Endo/exonu/phosph_ase_sf"/>
</dbReference>
<comment type="caution">
    <text evidence="1">The sequence shown here is derived from an EMBL/GenBank/DDBJ whole genome shotgun (WGS) entry which is preliminary data.</text>
</comment>
<evidence type="ECO:0000313" key="1">
    <source>
        <dbReference type="EMBL" id="PFX21972.1"/>
    </source>
</evidence>
<gene>
    <name evidence="1" type="ORF">AWC38_SpisGene13526</name>
</gene>
<dbReference type="SUPFAM" id="SSF56219">
    <property type="entry name" value="DNase I-like"/>
    <property type="match status" value="1"/>
</dbReference>
<dbReference type="Gene3D" id="3.60.10.10">
    <property type="entry name" value="Endonuclease/exonuclease/phosphatase"/>
    <property type="match status" value="1"/>
</dbReference>